<dbReference type="EMBL" id="JAUYZG010000008">
    <property type="protein sequence ID" value="KAK2900782.1"/>
    <property type="molecule type" value="Genomic_DNA"/>
</dbReference>
<evidence type="ECO:0000256" key="5">
    <source>
        <dbReference type="ARBA" id="ARBA00043266"/>
    </source>
</evidence>
<dbReference type="SMART" id="SM00409">
    <property type="entry name" value="IG"/>
    <property type="match status" value="1"/>
</dbReference>
<keyword evidence="9" id="KW-1185">Reference proteome</keyword>
<name>A0AA88PVA5_9TELE</name>
<evidence type="ECO:0000256" key="3">
    <source>
        <dbReference type="ARBA" id="ARBA00023170"/>
    </source>
</evidence>
<reference evidence="8" key="1">
    <citation type="submission" date="2023-08" db="EMBL/GenBank/DDBJ databases">
        <title>Chromosome-level Genome Assembly of mud carp (Cirrhinus molitorella).</title>
        <authorList>
            <person name="Liu H."/>
        </authorList>
    </citation>
    <scope>NUCLEOTIDE SEQUENCE</scope>
    <source>
        <strain evidence="8">Prfri</strain>
        <tissue evidence="8">Muscle</tissue>
    </source>
</reference>
<keyword evidence="2" id="KW-1064">Adaptive immunity</keyword>
<dbReference type="InterPro" id="IPR051287">
    <property type="entry name" value="TCR_variable_region"/>
</dbReference>
<evidence type="ECO:0000259" key="7">
    <source>
        <dbReference type="PROSITE" id="PS50835"/>
    </source>
</evidence>
<keyword evidence="3" id="KW-0675">Receptor</keyword>
<dbReference type="GO" id="GO:0002250">
    <property type="term" value="P:adaptive immune response"/>
    <property type="evidence" value="ECO:0007669"/>
    <property type="project" value="UniProtKB-KW"/>
</dbReference>
<keyword evidence="4" id="KW-0393">Immunoglobulin domain</keyword>
<evidence type="ECO:0000256" key="4">
    <source>
        <dbReference type="ARBA" id="ARBA00023319"/>
    </source>
</evidence>
<protein>
    <recommendedName>
        <fullName evidence="7">Ig-like domain-containing protein</fullName>
    </recommendedName>
</protein>
<gene>
    <name evidence="8" type="ORF">Q8A67_008897</name>
</gene>
<accession>A0AA88PVA5</accession>
<feature type="domain" description="Ig-like" evidence="7">
    <location>
        <begin position="43"/>
        <end position="143"/>
    </location>
</feature>
<sequence length="248" mass="27270">MGTGLVAGDSIEPDKGTEKTSKETETVKLSCSYSAMAADQIGPNKGANVISTEGESVTLSCSYDTSSRYVTLYCYSSADYLYWYRQYPRAAPEFLELILDGTKSAKNSDVDPRLSIKLTKREQKHVDLIISSAAVSDSALYYCALRPTVTGNTQALYKNPLLNERKSENRAHTYPGSAPEFIVLILDSEKQAQESNVDSRFSTKVTKDKENHVDLEISSAAVSDSALYYCALQPTVTGNTKTMYKNLT</sequence>
<dbReference type="PROSITE" id="PS50835">
    <property type="entry name" value="IG_LIKE"/>
    <property type="match status" value="1"/>
</dbReference>
<dbReference type="PANTHER" id="PTHR19367">
    <property type="entry name" value="T-CELL RECEPTOR ALPHA CHAIN V REGION"/>
    <property type="match status" value="1"/>
</dbReference>
<evidence type="ECO:0000313" key="8">
    <source>
        <dbReference type="EMBL" id="KAK2900782.1"/>
    </source>
</evidence>
<keyword evidence="5" id="KW-0391">Immunity</keyword>
<keyword evidence="5" id="KW-1279">T cell receptor</keyword>
<dbReference type="Pfam" id="PF07686">
    <property type="entry name" value="V-set"/>
    <property type="match status" value="1"/>
</dbReference>
<feature type="compositionally biased region" description="Basic and acidic residues" evidence="6">
    <location>
        <begin position="12"/>
        <end position="23"/>
    </location>
</feature>
<evidence type="ECO:0000256" key="2">
    <source>
        <dbReference type="ARBA" id="ARBA00023130"/>
    </source>
</evidence>
<feature type="region of interest" description="Disordered" evidence="6">
    <location>
        <begin position="1"/>
        <end position="23"/>
    </location>
</feature>
<dbReference type="AlphaFoldDB" id="A0AA88PVA5"/>
<dbReference type="PANTHER" id="PTHR19367:SF18">
    <property type="entry name" value="T CELL RECEPTOR ALPHA VARIABLE 16"/>
    <property type="match status" value="1"/>
</dbReference>
<evidence type="ECO:0000313" key="9">
    <source>
        <dbReference type="Proteomes" id="UP001187343"/>
    </source>
</evidence>
<dbReference type="Proteomes" id="UP001187343">
    <property type="component" value="Unassembled WGS sequence"/>
</dbReference>
<dbReference type="InterPro" id="IPR003599">
    <property type="entry name" value="Ig_sub"/>
</dbReference>
<comment type="caution">
    <text evidence="8">The sequence shown here is derived from an EMBL/GenBank/DDBJ whole genome shotgun (WGS) entry which is preliminary data.</text>
</comment>
<organism evidence="8 9">
    <name type="scientific">Cirrhinus molitorella</name>
    <name type="common">mud carp</name>
    <dbReference type="NCBI Taxonomy" id="172907"/>
    <lineage>
        <taxon>Eukaryota</taxon>
        <taxon>Metazoa</taxon>
        <taxon>Chordata</taxon>
        <taxon>Craniata</taxon>
        <taxon>Vertebrata</taxon>
        <taxon>Euteleostomi</taxon>
        <taxon>Actinopterygii</taxon>
        <taxon>Neopterygii</taxon>
        <taxon>Teleostei</taxon>
        <taxon>Ostariophysi</taxon>
        <taxon>Cypriniformes</taxon>
        <taxon>Cyprinidae</taxon>
        <taxon>Labeoninae</taxon>
        <taxon>Labeonini</taxon>
        <taxon>Cirrhinus</taxon>
    </lineage>
</organism>
<dbReference type="SUPFAM" id="SSF48726">
    <property type="entry name" value="Immunoglobulin"/>
    <property type="match status" value="2"/>
</dbReference>
<dbReference type="CDD" id="cd00099">
    <property type="entry name" value="IgV"/>
    <property type="match status" value="1"/>
</dbReference>
<dbReference type="Gene3D" id="2.60.40.10">
    <property type="entry name" value="Immunoglobulins"/>
    <property type="match status" value="2"/>
</dbReference>
<dbReference type="InterPro" id="IPR013106">
    <property type="entry name" value="Ig_V-set"/>
</dbReference>
<dbReference type="InterPro" id="IPR036179">
    <property type="entry name" value="Ig-like_dom_sf"/>
</dbReference>
<dbReference type="InterPro" id="IPR007110">
    <property type="entry name" value="Ig-like_dom"/>
</dbReference>
<proteinExistence type="predicted"/>
<dbReference type="SMART" id="SM00406">
    <property type="entry name" value="IGv"/>
    <property type="match status" value="2"/>
</dbReference>
<evidence type="ECO:0000256" key="6">
    <source>
        <dbReference type="SAM" id="MobiDB-lite"/>
    </source>
</evidence>
<evidence type="ECO:0000256" key="1">
    <source>
        <dbReference type="ARBA" id="ARBA00022729"/>
    </source>
</evidence>
<keyword evidence="1" id="KW-0732">Signal</keyword>
<dbReference type="InterPro" id="IPR013783">
    <property type="entry name" value="Ig-like_fold"/>
</dbReference>
<dbReference type="GO" id="GO:0042101">
    <property type="term" value="C:T cell receptor complex"/>
    <property type="evidence" value="ECO:0007669"/>
    <property type="project" value="UniProtKB-KW"/>
</dbReference>